<dbReference type="EMBL" id="CP013118">
    <property type="protein sequence ID" value="ALO13903.1"/>
    <property type="molecule type" value="Genomic_DNA"/>
</dbReference>
<evidence type="ECO:0000313" key="4">
    <source>
        <dbReference type="Proteomes" id="UP000064893"/>
    </source>
</evidence>
<dbReference type="Pfam" id="PF13308">
    <property type="entry name" value="YARHG"/>
    <property type="match status" value="1"/>
</dbReference>
<evidence type="ECO:0000256" key="1">
    <source>
        <dbReference type="SAM" id="SignalP"/>
    </source>
</evidence>
<dbReference type="InterPro" id="IPR038434">
    <property type="entry name" value="YARHG_sf"/>
</dbReference>
<feature type="domain" description="YARHG" evidence="2">
    <location>
        <begin position="332"/>
        <end position="417"/>
    </location>
</feature>
<protein>
    <recommendedName>
        <fullName evidence="2">YARHG domain-containing protein</fullName>
    </recommendedName>
</protein>
<organism evidence="3 4">
    <name type="scientific">Salinivirga cyanobacteriivorans</name>
    <dbReference type="NCBI Taxonomy" id="1307839"/>
    <lineage>
        <taxon>Bacteria</taxon>
        <taxon>Pseudomonadati</taxon>
        <taxon>Bacteroidota</taxon>
        <taxon>Bacteroidia</taxon>
        <taxon>Bacteroidales</taxon>
        <taxon>Salinivirgaceae</taxon>
        <taxon>Salinivirga</taxon>
    </lineage>
</organism>
<gene>
    <name evidence="3" type="ORF">L21SP5_00223</name>
</gene>
<dbReference type="Gene3D" id="1.20.58.1690">
    <property type="match status" value="1"/>
</dbReference>
<dbReference type="AlphaFoldDB" id="A0A0S2HV27"/>
<keyword evidence="4" id="KW-1185">Reference proteome</keyword>
<dbReference type="Proteomes" id="UP000064893">
    <property type="component" value="Chromosome"/>
</dbReference>
<feature type="chain" id="PRO_5006599391" description="YARHG domain-containing protein" evidence="1">
    <location>
        <begin position="22"/>
        <end position="422"/>
    </location>
</feature>
<evidence type="ECO:0000313" key="3">
    <source>
        <dbReference type="EMBL" id="ALO13903.1"/>
    </source>
</evidence>
<dbReference type="SMART" id="SM01324">
    <property type="entry name" value="YARHG"/>
    <property type="match status" value="1"/>
</dbReference>
<dbReference type="KEGG" id="blq:L21SP5_00223"/>
<sequence precursor="true">MKNRKLIIWCVVLLKLSNIYAQSPVINYKLYEFNHIGIKNKSSVFQCIRKNINDNETKENGAIPGGIYDIQLMSKKHIGFIMRNVIEPEELGNILFLNDSMRIYSTFSSNYYNQYAIVNNKSRNVINGGFAGGISSSLSHIKRTNNLIWSGFYKYPFAKLINFDDSVSLINLPLVVKKTYCSKSFIYFDSNHIAEDKATPTPVDLYRVKIGAWNNPELLVEFISDGWLPLNDSIVLLTVPVKGRGKQVFYNINQRTYAPVEKKLPTQKVKYEGKEYLLDNVKVGLDHRYKLTEMPEIPQTGYIEDNTREILPLAFHANLPNSQKRFENTFITEDLLYEASLAELEKLSKGQLRTLRNAFFARQGYQFSSKDLQDFFGQFDWYHEMVERNQFYELSNDQVVISPKDKKRVELIMEVEVEQEKK</sequence>
<accession>A0A0S2HV27</accession>
<feature type="signal peptide" evidence="1">
    <location>
        <begin position="1"/>
        <end position="21"/>
    </location>
</feature>
<dbReference type="RefSeq" id="WP_057951508.1">
    <property type="nucleotide sequence ID" value="NZ_CP013118.1"/>
</dbReference>
<reference evidence="3 4" key="1">
    <citation type="submission" date="2015-11" db="EMBL/GenBank/DDBJ databases">
        <title>Description and complete genome sequence of a novel strain predominating in hypersaline microbial mats and representing a new family of the Bacteriodetes phylum.</title>
        <authorList>
            <person name="Spring S."/>
            <person name="Bunk B."/>
            <person name="Sproer C."/>
            <person name="Klenk H.-P."/>
        </authorList>
    </citation>
    <scope>NUCLEOTIDE SEQUENCE [LARGE SCALE GENOMIC DNA]</scope>
    <source>
        <strain evidence="3 4">L21-Spi-D4</strain>
    </source>
</reference>
<proteinExistence type="predicted"/>
<evidence type="ECO:0000259" key="2">
    <source>
        <dbReference type="SMART" id="SM01324"/>
    </source>
</evidence>
<dbReference type="InterPro" id="IPR025582">
    <property type="entry name" value="YARHG_dom"/>
</dbReference>
<dbReference type="STRING" id="1307839.L21SP5_00223"/>
<name>A0A0S2HV27_9BACT</name>
<dbReference type="OrthoDB" id="353549at2"/>
<keyword evidence="1" id="KW-0732">Signal</keyword>